<keyword evidence="2" id="KW-0349">Heme</keyword>
<keyword evidence="4" id="KW-0249">Electron transport</keyword>
<dbReference type="GO" id="GO:0020037">
    <property type="term" value="F:heme binding"/>
    <property type="evidence" value="ECO:0007669"/>
    <property type="project" value="InterPro"/>
</dbReference>
<proteinExistence type="predicted"/>
<accession>A0A382EBT6</accession>
<dbReference type="PANTHER" id="PTHR33751:SF9">
    <property type="entry name" value="CYTOCHROME C4"/>
    <property type="match status" value="1"/>
</dbReference>
<dbReference type="AlphaFoldDB" id="A0A382EBT6"/>
<keyword evidence="5" id="KW-0408">Iron</keyword>
<dbReference type="Gene3D" id="1.10.760.10">
    <property type="entry name" value="Cytochrome c-like domain"/>
    <property type="match status" value="2"/>
</dbReference>
<feature type="domain" description="Cytochrome c" evidence="7">
    <location>
        <begin position="118"/>
        <end position="276"/>
    </location>
</feature>
<dbReference type="GO" id="GO:0046872">
    <property type="term" value="F:metal ion binding"/>
    <property type="evidence" value="ECO:0007669"/>
    <property type="project" value="UniProtKB-KW"/>
</dbReference>
<evidence type="ECO:0000256" key="6">
    <source>
        <dbReference type="SAM" id="MobiDB-lite"/>
    </source>
</evidence>
<dbReference type="InterPro" id="IPR009056">
    <property type="entry name" value="Cyt_c-like_dom"/>
</dbReference>
<dbReference type="PANTHER" id="PTHR33751">
    <property type="entry name" value="CBB3-TYPE CYTOCHROME C OXIDASE SUBUNIT FIXP"/>
    <property type="match status" value="1"/>
</dbReference>
<protein>
    <recommendedName>
        <fullName evidence="7">Cytochrome c domain-containing protein</fullName>
    </recommendedName>
</protein>
<dbReference type="SUPFAM" id="SSF48695">
    <property type="entry name" value="Multiheme cytochromes"/>
    <property type="match status" value="1"/>
</dbReference>
<evidence type="ECO:0000256" key="4">
    <source>
        <dbReference type="ARBA" id="ARBA00022982"/>
    </source>
</evidence>
<name>A0A382EBT6_9ZZZZ</name>
<feature type="non-terminal residue" evidence="8">
    <location>
        <position position="322"/>
    </location>
</feature>
<organism evidence="8">
    <name type="scientific">marine metagenome</name>
    <dbReference type="NCBI Taxonomy" id="408172"/>
    <lineage>
        <taxon>unclassified sequences</taxon>
        <taxon>metagenomes</taxon>
        <taxon>ecological metagenomes</taxon>
    </lineage>
</organism>
<dbReference type="EMBL" id="UINC01043457">
    <property type="protein sequence ID" value="SVB47524.1"/>
    <property type="molecule type" value="Genomic_DNA"/>
</dbReference>
<gene>
    <name evidence="8" type="ORF">METZ01_LOCUS200378</name>
</gene>
<feature type="region of interest" description="Disordered" evidence="6">
    <location>
        <begin position="301"/>
        <end position="322"/>
    </location>
</feature>
<dbReference type="PROSITE" id="PS51007">
    <property type="entry name" value="CYTC"/>
    <property type="match status" value="2"/>
</dbReference>
<dbReference type="SUPFAM" id="SSF46626">
    <property type="entry name" value="Cytochrome c"/>
    <property type="match status" value="2"/>
</dbReference>
<evidence type="ECO:0000313" key="8">
    <source>
        <dbReference type="EMBL" id="SVB47524.1"/>
    </source>
</evidence>
<evidence type="ECO:0000256" key="2">
    <source>
        <dbReference type="ARBA" id="ARBA00022617"/>
    </source>
</evidence>
<reference evidence="8" key="1">
    <citation type="submission" date="2018-05" db="EMBL/GenBank/DDBJ databases">
        <authorList>
            <person name="Lanie J.A."/>
            <person name="Ng W.-L."/>
            <person name="Kazmierczak K.M."/>
            <person name="Andrzejewski T.M."/>
            <person name="Davidsen T.M."/>
            <person name="Wayne K.J."/>
            <person name="Tettelin H."/>
            <person name="Glass J.I."/>
            <person name="Rusch D."/>
            <person name="Podicherti R."/>
            <person name="Tsui H.-C.T."/>
            <person name="Winkler M.E."/>
        </authorList>
    </citation>
    <scope>NUCLEOTIDE SEQUENCE</scope>
</reference>
<evidence type="ECO:0000256" key="5">
    <source>
        <dbReference type="ARBA" id="ARBA00023004"/>
    </source>
</evidence>
<dbReference type="InterPro" id="IPR036909">
    <property type="entry name" value="Cyt_c-like_dom_sf"/>
</dbReference>
<evidence type="ECO:0000259" key="7">
    <source>
        <dbReference type="PROSITE" id="PS51007"/>
    </source>
</evidence>
<keyword evidence="3" id="KW-0479">Metal-binding</keyword>
<dbReference type="InterPro" id="IPR050597">
    <property type="entry name" value="Cytochrome_c_Oxidase_Subunit"/>
</dbReference>
<feature type="domain" description="Cytochrome c" evidence="7">
    <location>
        <begin position="20"/>
        <end position="107"/>
    </location>
</feature>
<dbReference type="InterPro" id="IPR036280">
    <property type="entry name" value="Multihaem_cyt_sf"/>
</dbReference>
<keyword evidence="1" id="KW-0813">Transport</keyword>
<dbReference type="GO" id="GO:0009055">
    <property type="term" value="F:electron transfer activity"/>
    <property type="evidence" value="ECO:0007669"/>
    <property type="project" value="InterPro"/>
</dbReference>
<evidence type="ECO:0000256" key="1">
    <source>
        <dbReference type="ARBA" id="ARBA00022448"/>
    </source>
</evidence>
<evidence type="ECO:0000256" key="3">
    <source>
        <dbReference type="ARBA" id="ARBA00022723"/>
    </source>
</evidence>
<sequence length="322" mass="35154">MICHSKPIIQGYERFHAQAPSVEGGGILYSELGCANCHSTASPIPERKGPVLTNVSKRLNRDWVKSFLENPEKAQPGTTMPDVLEAIPEESRKVATEDILAWLKSLETKTNFNPPRQGNAANGKQLFENKGCAACHADGSKLPDFPAKTSYSVLNAMLGKLDTYRTDGRMPHFPLNQYESADIAAYLFKLEVSDPRLTPSLPSWPKGTSEQVTRGKALAGALGCANCHDLKEVDKLDKSPLLNPETPIQNLAKPHLQYELDDNQRKSFAAFLSSTPLKISPEITMTALNCYACHSRDGKGGPQNETNAFFEGDPGLGDSGRI</sequence>